<reference evidence="4" key="2">
    <citation type="submission" date="2025-08" db="UniProtKB">
        <authorList>
            <consortium name="Ensembl"/>
        </authorList>
    </citation>
    <scope>IDENTIFICATION</scope>
</reference>
<proteinExistence type="predicted"/>
<dbReference type="SMART" id="SM00360">
    <property type="entry name" value="RRM"/>
    <property type="match status" value="5"/>
</dbReference>
<evidence type="ECO:0000313" key="5">
    <source>
        <dbReference type="Proteomes" id="UP000694382"/>
    </source>
</evidence>
<dbReference type="InterPro" id="IPR000504">
    <property type="entry name" value="RRM_dom"/>
</dbReference>
<dbReference type="CTD" id="389677"/>
<accession>A0A8C3M6J6</accession>
<feature type="region of interest" description="Disordered" evidence="3">
    <location>
        <begin position="274"/>
        <end position="304"/>
    </location>
</feature>
<dbReference type="CDD" id="cd12744">
    <property type="entry name" value="RRM1_RBM12B"/>
    <property type="match status" value="1"/>
</dbReference>
<dbReference type="InterPro" id="IPR034858">
    <property type="entry name" value="RBM12B_RRM3"/>
</dbReference>
<dbReference type="InterPro" id="IPR035979">
    <property type="entry name" value="RBD_domain_sf"/>
</dbReference>
<dbReference type="Gene3D" id="3.30.70.330">
    <property type="match status" value="5"/>
</dbReference>
<dbReference type="GeneID" id="115915101"/>
<dbReference type="InterPro" id="IPR012677">
    <property type="entry name" value="Nucleotide-bd_a/b_plait_sf"/>
</dbReference>
<dbReference type="Proteomes" id="UP000694382">
    <property type="component" value="Chromosome 2"/>
</dbReference>
<feature type="compositionally biased region" description="Low complexity" evidence="3">
    <location>
        <begin position="99"/>
        <end position="113"/>
    </location>
</feature>
<feature type="compositionally biased region" description="Basic and acidic residues" evidence="3">
    <location>
        <begin position="519"/>
        <end position="530"/>
    </location>
</feature>
<keyword evidence="2" id="KW-0694">RNA-binding</keyword>
<evidence type="ECO:0000313" key="4">
    <source>
        <dbReference type="Ensembl" id="ENSCPVP00000000655.1"/>
    </source>
</evidence>
<feature type="compositionally biased region" description="Basic residues" evidence="3">
    <location>
        <begin position="282"/>
        <end position="299"/>
    </location>
</feature>
<dbReference type="RefSeq" id="XP_030824018.1">
    <property type="nucleotide sequence ID" value="XM_030968158.1"/>
</dbReference>
<dbReference type="CDD" id="cd12750">
    <property type="entry name" value="RRM5_RBM12B"/>
    <property type="match status" value="1"/>
</dbReference>
<protein>
    <submittedName>
        <fullName evidence="4">RNA binding motif protein 12B</fullName>
    </submittedName>
</protein>
<dbReference type="GO" id="GO:0003723">
    <property type="term" value="F:RNA binding"/>
    <property type="evidence" value="ECO:0007669"/>
    <property type="project" value="UniProtKB-UniRule"/>
</dbReference>
<organism evidence="4 5">
    <name type="scientific">Geospiza parvula</name>
    <name type="common">Small tree-finch</name>
    <name type="synonym">Camarhynchus parvulus</name>
    <dbReference type="NCBI Taxonomy" id="87175"/>
    <lineage>
        <taxon>Eukaryota</taxon>
        <taxon>Metazoa</taxon>
        <taxon>Chordata</taxon>
        <taxon>Craniata</taxon>
        <taxon>Vertebrata</taxon>
        <taxon>Euteleostomi</taxon>
        <taxon>Archelosauria</taxon>
        <taxon>Archosauria</taxon>
        <taxon>Dinosauria</taxon>
        <taxon>Saurischia</taxon>
        <taxon>Theropoda</taxon>
        <taxon>Coelurosauria</taxon>
        <taxon>Aves</taxon>
        <taxon>Neognathae</taxon>
        <taxon>Neoaves</taxon>
        <taxon>Telluraves</taxon>
        <taxon>Australaves</taxon>
        <taxon>Passeriformes</taxon>
        <taxon>Thraupidae</taxon>
        <taxon>Camarhynchus</taxon>
    </lineage>
</organism>
<dbReference type="CDD" id="cd12513">
    <property type="entry name" value="RRM3_RBM12B"/>
    <property type="match status" value="1"/>
</dbReference>
<feature type="region of interest" description="Disordered" evidence="3">
    <location>
        <begin position="89"/>
        <end position="116"/>
    </location>
</feature>
<name>A0A8C3M6J6_GEOPR</name>
<dbReference type="PROSITE" id="PS50102">
    <property type="entry name" value="RRM"/>
    <property type="match status" value="3"/>
</dbReference>
<reference evidence="4" key="1">
    <citation type="submission" date="2020-02" db="EMBL/GenBank/DDBJ databases">
        <authorList>
            <person name="Enbody D E."/>
            <person name="Pettersson E M."/>
        </authorList>
    </citation>
    <scope>NUCLEOTIDE SEQUENCE [LARGE SCALE GENOMIC DNA]</scope>
</reference>
<dbReference type="Ensembl" id="ENSCPVT00000000683.2">
    <property type="protein sequence ID" value="ENSCPVP00000000655.1"/>
    <property type="gene ID" value="ENSCPVG00000000519.2"/>
</dbReference>
<dbReference type="RefSeq" id="XP_030824027.1">
    <property type="nucleotide sequence ID" value="XM_030968167.1"/>
</dbReference>
<dbReference type="SUPFAM" id="SSF54928">
    <property type="entry name" value="RNA-binding domain, RBD"/>
    <property type="match status" value="4"/>
</dbReference>
<dbReference type="InterPro" id="IPR047188">
    <property type="entry name" value="RRM4_RBM12B"/>
</dbReference>
<evidence type="ECO:0000256" key="3">
    <source>
        <dbReference type="SAM" id="MobiDB-lite"/>
    </source>
</evidence>
<dbReference type="Pfam" id="PF00076">
    <property type="entry name" value="RRM_1"/>
    <property type="match status" value="3"/>
</dbReference>
<dbReference type="PANTHER" id="PTHR13976">
    <property type="entry name" value="HETEROGENEOUS NUCLEAR RIBONUCLEOPROTEIN-RELATED"/>
    <property type="match status" value="1"/>
</dbReference>
<dbReference type="CDD" id="cd12748">
    <property type="entry name" value="RRM4_RBM12B"/>
    <property type="match status" value="1"/>
</dbReference>
<reference evidence="4" key="3">
    <citation type="submission" date="2025-09" db="UniProtKB">
        <authorList>
            <consortium name="Ensembl"/>
        </authorList>
    </citation>
    <scope>IDENTIFICATION</scope>
</reference>
<gene>
    <name evidence="4" type="primary">RBM12B</name>
</gene>
<evidence type="ECO:0000256" key="1">
    <source>
        <dbReference type="ARBA" id="ARBA00022737"/>
    </source>
</evidence>
<dbReference type="AlphaFoldDB" id="A0A8C3M6J6"/>
<keyword evidence="5" id="KW-1185">Reference proteome</keyword>
<keyword evidence="1" id="KW-0677">Repeat</keyword>
<dbReference type="InterPro" id="IPR050666">
    <property type="entry name" value="ESRP"/>
</dbReference>
<feature type="region of interest" description="Disordered" evidence="3">
    <location>
        <begin position="398"/>
        <end position="419"/>
    </location>
</feature>
<dbReference type="RefSeq" id="XP_030824036.1">
    <property type="nucleotide sequence ID" value="XM_030968176.1"/>
</dbReference>
<evidence type="ECO:0000256" key="2">
    <source>
        <dbReference type="ARBA" id="ARBA00022884"/>
    </source>
</evidence>
<sequence length="712" mass="80838">MAVVIRLQGLPVVAGPPDIRRFFLGLNIPDGGVHIIGGEIGEAFIIFATDEDARRAMSCSGGFIKDSRIELFLSSKAEMQSTIEMSRKRFDRGGRETMSGSRRTGTNGSSASSIGDIPHLVTASPKGIRKPSYGPPNRLEAGFHTNGTRYGDMGIPKSNYQLRKDCHPFNPDDRYLFLRGIPYSATEMEVRAFLSGIRVDGVILIKHRNGLNNGDCLVRCATPGDALEGLKRHRQYMGQRFIEISPTTEERWMECGGRIDMPDEMDDFLCEDHSPRSSGYMHSRKHSRSRSPRRQRTHSRSSPSQEYYIHLRNLSFNVEKRDLRDFFPELDIHSKQIKILTDKHQKRTRDAFVVFRSEREYQAALECHRKVLLNRPVYIFPISRKSMLKIIDSCERKRSPDRDHLGQAISEKSYREGHSSPKNCVYVRNFPFDVSKIEVQKFFSRFDIDEDDIYLLYDEKGVGLGEALVKFKSEEQAMKAENLNRQTFLGTEVLIRLISQDQMQKFGVAASLSAPNEMHGHSHLYDRGDLSRPVGSPSGPPQGPPMHSFGPPGNFRHHSDFRHPPEDFRHQSDFRHPPEDFMCPPKDFRGPPPLMDFGGDSEPFGRMEFGNNKMGNFPEGRFMPDPNFSGGSERVVPILLKNLPFKATPNEILDFFYGYRVIPESVSVQYNEQGLPSGDAIVAMTNYEEAMAAINELNDRPIGPRKVKLSLL</sequence>
<feature type="region of interest" description="Disordered" evidence="3">
    <location>
        <begin position="519"/>
        <end position="565"/>
    </location>
</feature>